<dbReference type="SMART" id="SM00248">
    <property type="entry name" value="ANK"/>
    <property type="match status" value="4"/>
</dbReference>
<sequence length="156" mass="17403">MINKRTPREQTPLFLAVSRDKLSCARHLLENGADPDLANKDRETPLFKAQAVSFFAVTACEQENVKMVELILKFGGGVNKICIQGWTALHEAVCRNNLQICEMLVEAGAKVGTPNMYGITPLFVAAQCGRVEALHFQLKVQSASFFSFCRLFWHIS</sequence>
<dbReference type="InterPro" id="IPR036770">
    <property type="entry name" value="Ankyrin_rpt-contain_sf"/>
</dbReference>
<feature type="repeat" description="ANK" evidence="1">
    <location>
        <begin position="8"/>
        <end position="40"/>
    </location>
</feature>
<dbReference type="SUPFAM" id="SSF48403">
    <property type="entry name" value="Ankyrin repeat"/>
    <property type="match status" value="1"/>
</dbReference>
<evidence type="ECO:0000313" key="2">
    <source>
        <dbReference type="Ensembl" id="ENSPKIP00000023484.1"/>
    </source>
</evidence>
<dbReference type="InterPro" id="IPR002110">
    <property type="entry name" value="Ankyrin_rpt"/>
</dbReference>
<evidence type="ECO:0000313" key="3">
    <source>
        <dbReference type="Proteomes" id="UP000261540"/>
    </source>
</evidence>
<dbReference type="PROSITE" id="PS50088">
    <property type="entry name" value="ANK_REPEAT"/>
    <property type="match status" value="2"/>
</dbReference>
<dbReference type="Ensembl" id="ENSPKIT00000004170.1">
    <property type="protein sequence ID" value="ENSPKIP00000023484.1"/>
    <property type="gene ID" value="ENSPKIG00000007098.1"/>
</dbReference>
<dbReference type="GeneTree" id="ENSGT00940000155490"/>
<dbReference type="GO" id="GO:0006357">
    <property type="term" value="P:regulation of transcription by RNA polymerase II"/>
    <property type="evidence" value="ECO:0007669"/>
    <property type="project" value="TreeGrafter"/>
</dbReference>
<dbReference type="Pfam" id="PF00023">
    <property type="entry name" value="Ank"/>
    <property type="match status" value="1"/>
</dbReference>
<dbReference type="PANTHER" id="PTHR24164">
    <property type="entry name" value="RELA-ASSOCIATED INHIBITOR"/>
    <property type="match status" value="1"/>
</dbReference>
<feature type="repeat" description="ANK" evidence="1">
    <location>
        <begin position="84"/>
        <end position="116"/>
    </location>
</feature>
<name>A0A3B3RYE3_9TELE</name>
<accession>A0A3B3RYE3</accession>
<protein>
    <submittedName>
        <fullName evidence="2">Uncharacterized protein</fullName>
    </submittedName>
</protein>
<evidence type="ECO:0000256" key="1">
    <source>
        <dbReference type="PROSITE-ProRule" id="PRU00023"/>
    </source>
</evidence>
<dbReference type="PANTHER" id="PTHR24164:SF4">
    <property type="entry name" value="RELA-ASSOCIATED INHIBITOR"/>
    <property type="match status" value="1"/>
</dbReference>
<organism evidence="2 3">
    <name type="scientific">Paramormyrops kingsleyae</name>
    <dbReference type="NCBI Taxonomy" id="1676925"/>
    <lineage>
        <taxon>Eukaryota</taxon>
        <taxon>Metazoa</taxon>
        <taxon>Chordata</taxon>
        <taxon>Craniata</taxon>
        <taxon>Vertebrata</taxon>
        <taxon>Euteleostomi</taxon>
        <taxon>Actinopterygii</taxon>
        <taxon>Neopterygii</taxon>
        <taxon>Teleostei</taxon>
        <taxon>Osteoglossocephala</taxon>
        <taxon>Osteoglossomorpha</taxon>
        <taxon>Osteoglossiformes</taxon>
        <taxon>Mormyridae</taxon>
        <taxon>Paramormyrops</taxon>
    </lineage>
</organism>
<proteinExistence type="predicted"/>
<dbReference type="Gene3D" id="1.25.40.20">
    <property type="entry name" value="Ankyrin repeat-containing domain"/>
    <property type="match status" value="2"/>
</dbReference>
<reference evidence="2" key="2">
    <citation type="submission" date="2025-09" db="UniProtKB">
        <authorList>
            <consortium name="Ensembl"/>
        </authorList>
    </citation>
    <scope>IDENTIFICATION</scope>
</reference>
<reference evidence="2" key="1">
    <citation type="submission" date="2025-08" db="UniProtKB">
        <authorList>
            <consortium name="Ensembl"/>
        </authorList>
    </citation>
    <scope>IDENTIFICATION</scope>
</reference>
<dbReference type="AlphaFoldDB" id="A0A3B3RYE3"/>
<dbReference type="Proteomes" id="UP000261540">
    <property type="component" value="Unplaced"/>
</dbReference>
<dbReference type="Pfam" id="PF12796">
    <property type="entry name" value="Ank_2"/>
    <property type="match status" value="1"/>
</dbReference>
<dbReference type="PROSITE" id="PS50297">
    <property type="entry name" value="ANK_REP_REGION"/>
    <property type="match status" value="2"/>
</dbReference>
<dbReference type="STRING" id="1676925.ENSPKIP00000023484"/>
<dbReference type="InterPro" id="IPR028320">
    <property type="entry name" value="iASPP"/>
</dbReference>
<keyword evidence="3" id="KW-1185">Reference proteome</keyword>
<keyword evidence="1" id="KW-0040">ANK repeat</keyword>